<comment type="subcellular location">
    <subcellularLocation>
        <location evidence="1">Endomembrane system</location>
        <topology evidence="1">Multi-pass membrane protein</topology>
    </subcellularLocation>
</comment>
<dbReference type="PROSITE" id="PS50244">
    <property type="entry name" value="S5A_REDUCTASE"/>
    <property type="match status" value="1"/>
</dbReference>
<dbReference type="GO" id="GO:0003865">
    <property type="term" value="F:3-oxo-5-alpha-steroid 4-dehydrogenase activity"/>
    <property type="evidence" value="ECO:0007669"/>
    <property type="project" value="TreeGrafter"/>
</dbReference>
<feature type="transmembrane region" description="Helical" evidence="5">
    <location>
        <begin position="74"/>
        <end position="94"/>
    </location>
</feature>
<dbReference type="UniPathway" id="UPA00378"/>
<sequence length="320" mass="33574">MAEQLAAAAAAALGPLLKAYWALAAGSVIATLLPVPLPRAFKDAVTLAACRGKLWHSKPDALGPLRDWSVPQSWFLHFYLLGAACNAATLAAFACCGAAGAAAAAGGAAAGRAALALALFQFHLLRRAAETAFIMRYPRDARMHGIAYLFGLSYYAAVPLSLLPDGWLRSLPHALAAPTGAAACVDGWRAEAGELLKQGPAVAALAGTGAATFLLGNALQFASHLALARLAGDAQRRSEKTAYRIPRGALFELVSCPHYLAEIIIYCGLALAAGGSANTLLMLVWVSVNLVLAAGATQAWYRARFKTYPEKRRALVPYVY</sequence>
<feature type="transmembrane region" description="Helical" evidence="5">
    <location>
        <begin position="146"/>
        <end position="163"/>
    </location>
</feature>
<dbReference type="Pfam" id="PF02544">
    <property type="entry name" value="Steroid_dh"/>
    <property type="match status" value="1"/>
</dbReference>
<evidence type="ECO:0000256" key="1">
    <source>
        <dbReference type="ARBA" id="ARBA00004127"/>
    </source>
</evidence>
<keyword evidence="4 5" id="KW-0472">Membrane</keyword>
<protein>
    <submittedName>
        <fullName evidence="7">Polyprenol reductase-like</fullName>
    </submittedName>
</protein>
<proteinExistence type="predicted"/>
<feature type="transmembrane region" description="Helical" evidence="5">
    <location>
        <begin position="201"/>
        <end position="228"/>
    </location>
</feature>
<reference evidence="7 8" key="1">
    <citation type="journal article" date="2018" name="Sci. Rep.">
        <title>Raphidocelis subcapitata (=Pseudokirchneriella subcapitata) provides an insight into genome evolution and environmental adaptations in the Sphaeropleales.</title>
        <authorList>
            <person name="Suzuki S."/>
            <person name="Yamaguchi H."/>
            <person name="Nakajima N."/>
            <person name="Kawachi M."/>
        </authorList>
    </citation>
    <scope>NUCLEOTIDE SEQUENCE [LARGE SCALE GENOMIC DNA]</scope>
    <source>
        <strain evidence="7 8">NIES-35</strain>
    </source>
</reference>
<feature type="transmembrane region" description="Helical" evidence="5">
    <location>
        <begin position="100"/>
        <end position="125"/>
    </location>
</feature>
<evidence type="ECO:0000313" key="7">
    <source>
        <dbReference type="EMBL" id="GBF99251.1"/>
    </source>
</evidence>
<evidence type="ECO:0000256" key="4">
    <source>
        <dbReference type="ARBA" id="ARBA00023136"/>
    </source>
</evidence>
<name>A0A2V0PHE8_9CHLO</name>
<dbReference type="FunCoup" id="A0A2V0PHE8">
    <property type="interactions" value="1322"/>
</dbReference>
<dbReference type="GO" id="GO:0016095">
    <property type="term" value="P:polyprenol catabolic process"/>
    <property type="evidence" value="ECO:0007669"/>
    <property type="project" value="TreeGrafter"/>
</dbReference>
<keyword evidence="3 5" id="KW-1133">Transmembrane helix</keyword>
<evidence type="ECO:0000256" key="5">
    <source>
        <dbReference type="SAM" id="Phobius"/>
    </source>
</evidence>
<feature type="transmembrane region" description="Helical" evidence="5">
    <location>
        <begin position="280"/>
        <end position="303"/>
    </location>
</feature>
<dbReference type="Proteomes" id="UP000247498">
    <property type="component" value="Unassembled WGS sequence"/>
</dbReference>
<dbReference type="InterPro" id="IPR039698">
    <property type="entry name" value="Dfg10/SRD5A3"/>
</dbReference>
<evidence type="ECO:0000256" key="3">
    <source>
        <dbReference type="ARBA" id="ARBA00022989"/>
    </source>
</evidence>
<dbReference type="InParanoid" id="A0A2V0PHE8"/>
<feature type="transmembrane region" description="Helical" evidence="5">
    <location>
        <begin position="19"/>
        <end position="37"/>
    </location>
</feature>
<dbReference type="GO" id="GO:0006488">
    <property type="term" value="P:dolichol-linked oligosaccharide biosynthetic process"/>
    <property type="evidence" value="ECO:0007669"/>
    <property type="project" value="InterPro"/>
</dbReference>
<feature type="domain" description="3-oxo-5-alpha-steroid 4-dehydrogenase C-terminal" evidence="6">
    <location>
        <begin position="208"/>
        <end position="320"/>
    </location>
</feature>
<evidence type="ECO:0000256" key="2">
    <source>
        <dbReference type="ARBA" id="ARBA00022692"/>
    </source>
</evidence>
<dbReference type="STRING" id="307507.A0A2V0PHE8"/>
<keyword evidence="2 5" id="KW-0812">Transmembrane</keyword>
<dbReference type="AlphaFoldDB" id="A0A2V0PHE8"/>
<evidence type="ECO:0000313" key="8">
    <source>
        <dbReference type="Proteomes" id="UP000247498"/>
    </source>
</evidence>
<keyword evidence="8" id="KW-1185">Reference proteome</keyword>
<dbReference type="GO" id="GO:0005783">
    <property type="term" value="C:endoplasmic reticulum"/>
    <property type="evidence" value="ECO:0007669"/>
    <property type="project" value="TreeGrafter"/>
</dbReference>
<evidence type="ECO:0000259" key="6">
    <source>
        <dbReference type="Pfam" id="PF02544"/>
    </source>
</evidence>
<dbReference type="PANTHER" id="PTHR14624:SF0">
    <property type="entry name" value="POLYPRENOL REDUCTASE"/>
    <property type="match status" value="1"/>
</dbReference>
<comment type="caution">
    <text evidence="7">The sequence shown here is derived from an EMBL/GenBank/DDBJ whole genome shotgun (WGS) entry which is preliminary data.</text>
</comment>
<gene>
    <name evidence="7" type="ORF">Rsub_11776</name>
</gene>
<dbReference type="InterPro" id="IPR001104">
    <property type="entry name" value="3-oxo-5_a-steroid_4-DH_C"/>
</dbReference>
<feature type="transmembrane region" description="Helical" evidence="5">
    <location>
        <begin position="249"/>
        <end position="274"/>
    </location>
</feature>
<accession>A0A2V0PHE8</accession>
<dbReference type="OrthoDB" id="541710at2759"/>
<organism evidence="7 8">
    <name type="scientific">Raphidocelis subcapitata</name>
    <dbReference type="NCBI Taxonomy" id="307507"/>
    <lineage>
        <taxon>Eukaryota</taxon>
        <taxon>Viridiplantae</taxon>
        <taxon>Chlorophyta</taxon>
        <taxon>core chlorophytes</taxon>
        <taxon>Chlorophyceae</taxon>
        <taxon>CS clade</taxon>
        <taxon>Sphaeropleales</taxon>
        <taxon>Selenastraceae</taxon>
        <taxon>Raphidocelis</taxon>
    </lineage>
</organism>
<dbReference type="PANTHER" id="PTHR14624">
    <property type="entry name" value="DFG10 PROTEIN"/>
    <property type="match status" value="1"/>
</dbReference>
<dbReference type="EMBL" id="BDRX01000151">
    <property type="protein sequence ID" value="GBF99251.1"/>
    <property type="molecule type" value="Genomic_DNA"/>
</dbReference>